<reference evidence="4 5" key="1">
    <citation type="submission" date="2023-03" db="EMBL/GenBank/DDBJ databases">
        <title>WGS of Gossypium arboreum.</title>
        <authorList>
            <person name="Yu D."/>
        </authorList>
    </citation>
    <scope>NUCLEOTIDE SEQUENCE [LARGE SCALE GENOMIC DNA]</scope>
    <source>
        <tissue evidence="4">Leaf</tissue>
    </source>
</reference>
<dbReference type="Pfam" id="PF14547">
    <property type="entry name" value="Hydrophob_seed"/>
    <property type="match status" value="1"/>
</dbReference>
<accession>A0ABR0R7M0</accession>
<name>A0ABR0R7M0_GOSAR</name>
<keyword evidence="5" id="KW-1185">Reference proteome</keyword>
<keyword evidence="2" id="KW-0732">Signal</keyword>
<dbReference type="InterPro" id="IPR036312">
    <property type="entry name" value="Bifun_inhib/LTP/seed_sf"/>
</dbReference>
<comment type="caution">
    <text evidence="4">The sequence shown here is derived from an EMBL/GenBank/DDBJ whole genome shotgun (WGS) entry which is preliminary data.</text>
</comment>
<evidence type="ECO:0000256" key="1">
    <source>
        <dbReference type="ARBA" id="ARBA00008965"/>
    </source>
</evidence>
<evidence type="ECO:0000313" key="4">
    <source>
        <dbReference type="EMBL" id="KAK5847217.1"/>
    </source>
</evidence>
<dbReference type="SUPFAM" id="SSF47699">
    <property type="entry name" value="Bifunctional inhibitor/lipid-transfer protein/seed storage 2S albumin"/>
    <property type="match status" value="1"/>
</dbReference>
<evidence type="ECO:0000259" key="3">
    <source>
        <dbReference type="Pfam" id="PF14547"/>
    </source>
</evidence>
<evidence type="ECO:0000313" key="5">
    <source>
        <dbReference type="Proteomes" id="UP001358586"/>
    </source>
</evidence>
<feature type="signal peptide" evidence="2">
    <location>
        <begin position="1"/>
        <end position="25"/>
    </location>
</feature>
<gene>
    <name evidence="4" type="ORF">PVK06_003521</name>
</gene>
<evidence type="ECO:0000256" key="2">
    <source>
        <dbReference type="SAM" id="SignalP"/>
    </source>
</evidence>
<feature type="chain" id="PRO_5046305870" description="Hydrophobic seed protein domain-containing protein" evidence="2">
    <location>
        <begin position="26"/>
        <end position="90"/>
    </location>
</feature>
<protein>
    <recommendedName>
        <fullName evidence="3">Hydrophobic seed protein domain-containing protein</fullName>
    </recommendedName>
</protein>
<sequence>MASKALATIALLHSINLLFLSMVNAYNQPKCRHDALLLNVNVALGWSHRPCCNLIKGLLGLELDACLCTFVKANVLRHIKVEASLQLTHQ</sequence>
<organism evidence="4 5">
    <name type="scientific">Gossypium arboreum</name>
    <name type="common">Tree cotton</name>
    <name type="synonym">Gossypium nanking</name>
    <dbReference type="NCBI Taxonomy" id="29729"/>
    <lineage>
        <taxon>Eukaryota</taxon>
        <taxon>Viridiplantae</taxon>
        <taxon>Streptophyta</taxon>
        <taxon>Embryophyta</taxon>
        <taxon>Tracheophyta</taxon>
        <taxon>Spermatophyta</taxon>
        <taxon>Magnoliopsida</taxon>
        <taxon>eudicotyledons</taxon>
        <taxon>Gunneridae</taxon>
        <taxon>Pentapetalae</taxon>
        <taxon>rosids</taxon>
        <taxon>malvids</taxon>
        <taxon>Malvales</taxon>
        <taxon>Malvaceae</taxon>
        <taxon>Malvoideae</taxon>
        <taxon>Gossypium</taxon>
    </lineage>
</organism>
<dbReference type="Gene3D" id="1.10.110.10">
    <property type="entry name" value="Plant lipid-transfer and hydrophobic proteins"/>
    <property type="match status" value="1"/>
</dbReference>
<dbReference type="EMBL" id="JARKNE010000001">
    <property type="protein sequence ID" value="KAK5847217.1"/>
    <property type="molecule type" value="Genomic_DNA"/>
</dbReference>
<comment type="similarity">
    <text evidence="1">Belongs to the plant LTP family. PEARLI1 subfamily.</text>
</comment>
<proteinExistence type="inferred from homology"/>
<feature type="domain" description="Hydrophobic seed protein" evidence="3">
    <location>
        <begin position="40"/>
        <end position="87"/>
    </location>
</feature>
<dbReference type="InterPro" id="IPR027923">
    <property type="entry name" value="Hydrophob_seed_dom"/>
</dbReference>
<dbReference type="Proteomes" id="UP001358586">
    <property type="component" value="Chromosome 1"/>
</dbReference>